<organism evidence="1 2">
    <name type="scientific">Eretmocerus hayati</name>
    <dbReference type="NCBI Taxonomy" id="131215"/>
    <lineage>
        <taxon>Eukaryota</taxon>
        <taxon>Metazoa</taxon>
        <taxon>Ecdysozoa</taxon>
        <taxon>Arthropoda</taxon>
        <taxon>Hexapoda</taxon>
        <taxon>Insecta</taxon>
        <taxon>Pterygota</taxon>
        <taxon>Neoptera</taxon>
        <taxon>Endopterygota</taxon>
        <taxon>Hymenoptera</taxon>
        <taxon>Apocrita</taxon>
        <taxon>Proctotrupomorpha</taxon>
        <taxon>Chalcidoidea</taxon>
        <taxon>Aphelinidae</taxon>
        <taxon>Aphelininae</taxon>
        <taxon>Eretmocerus</taxon>
    </lineage>
</organism>
<keyword evidence="2" id="KW-1185">Reference proteome</keyword>
<comment type="caution">
    <text evidence="1">The sequence shown here is derived from an EMBL/GenBank/DDBJ whole genome shotgun (WGS) entry which is preliminary data.</text>
</comment>
<reference evidence="1" key="1">
    <citation type="submission" date="2023-04" db="EMBL/GenBank/DDBJ databases">
        <title>A chromosome-level genome assembly of the parasitoid wasp Eretmocerus hayati.</title>
        <authorList>
            <person name="Zhong Y."/>
            <person name="Liu S."/>
            <person name="Liu Y."/>
        </authorList>
    </citation>
    <scope>NUCLEOTIDE SEQUENCE</scope>
    <source>
        <strain evidence="1">ZJU_SS_LIU_2023</strain>
    </source>
</reference>
<protein>
    <submittedName>
        <fullName evidence="1">Uncharacterized protein</fullName>
    </submittedName>
</protein>
<evidence type="ECO:0000313" key="1">
    <source>
        <dbReference type="EMBL" id="KAJ8673732.1"/>
    </source>
</evidence>
<accession>A0ACC2NRK3</accession>
<gene>
    <name evidence="1" type="ORF">QAD02_004994</name>
</gene>
<dbReference type="Proteomes" id="UP001239111">
    <property type="component" value="Chromosome 3"/>
</dbReference>
<name>A0ACC2NRK3_9HYME</name>
<dbReference type="EMBL" id="CM056743">
    <property type="protein sequence ID" value="KAJ8673732.1"/>
    <property type="molecule type" value="Genomic_DNA"/>
</dbReference>
<sequence>MRNELSSAKPILGLKVTSDNQYYSIVRISKKKHEFKNDLFWCTGSLITTVHVITAAACFKGKKSEELSVTVSNDKGESLTKNLLRTVTYRDWATNNHPKSCPTPIHLQEYDDLGILELSEPVPGITAPFLYVGKRLDPPGTSVVFTGWGDRSHRQFFPNRPSRVTMKITDKYECEKEIASFMKTCRTTFVLPDHLSCAQSQDDELEARSKVTWGDRGGPVFRETTDKLDHVIVGIIINSNRLTNRQRIEDSNVVNLMLRLGPHFKKFISDETGNKARFKLNLCPQNGCGLTSNEISFKNE</sequence>
<proteinExistence type="predicted"/>
<evidence type="ECO:0000313" key="2">
    <source>
        <dbReference type="Proteomes" id="UP001239111"/>
    </source>
</evidence>